<proteinExistence type="predicted"/>
<evidence type="ECO:0000313" key="4">
    <source>
        <dbReference type="Proteomes" id="UP000326857"/>
    </source>
</evidence>
<dbReference type="RefSeq" id="WP_151989691.1">
    <property type="nucleotide sequence ID" value="NZ_LR701514.1"/>
</dbReference>
<evidence type="ECO:0000256" key="1">
    <source>
        <dbReference type="SAM" id="MobiDB-lite"/>
    </source>
</evidence>
<dbReference type="Pfam" id="PF20720">
    <property type="entry name" value="nSTAND3"/>
    <property type="match status" value="1"/>
</dbReference>
<feature type="region of interest" description="Disordered" evidence="1">
    <location>
        <begin position="702"/>
        <end position="739"/>
    </location>
</feature>
<name>A0A5E7XUL1_9SPHN</name>
<feature type="domain" description="Novel STAND NTPase 3" evidence="2">
    <location>
        <begin position="181"/>
        <end position="335"/>
    </location>
</feature>
<gene>
    <name evidence="3" type="ORF">SPHINGO391_210001</name>
</gene>
<dbReference type="SUPFAM" id="SSF52540">
    <property type="entry name" value="P-loop containing nucleoside triphosphate hydrolases"/>
    <property type="match status" value="1"/>
</dbReference>
<dbReference type="InterPro" id="IPR049050">
    <property type="entry name" value="nSTAND3"/>
</dbReference>
<dbReference type="EMBL" id="CABVLI010000014">
    <property type="protein sequence ID" value="VVS97844.1"/>
    <property type="molecule type" value="Genomic_DNA"/>
</dbReference>
<dbReference type="InterPro" id="IPR027417">
    <property type="entry name" value="P-loop_NTPase"/>
</dbReference>
<sequence length="739" mass="82155">MAYDRTTLGWKAFQDLASAVAAEVLRRPVQTFLGSRDGGRDAAFLGTWDGGTNGTLKSTIQVKYIGGAGARLTLSKLSGELDKVEALVTDGLAEDYVVITNAGVTGVSEAAICKAFEAKGVKTCRVYHGDWIIEQIKASAQLRMLVPRVYGIGDLSHIVTAHAQEQAKAILAEMGDDLACFVPTSSYHAAVKALDDYRFLILLGDPASGKSTIAALLALGSLDQGCAGAVRISSPEQLHLWQPTERQVLWVDDAFGANQFDVARINRWNTEFPTLRAAIANVTRIVFTSRNYIWSAVRPFLRTRDFPLLSESQVVIDVHKLTSTERAQILYNHVRRKQPRSMRIRLKPHLSYVAESVRFLPETARRLGDPFFTSKIPITRDRLVQLVEHPVEFLIEVLEGLDGASRAAIALIFLHPEGGVPSPIRSSYALDIVVRLTGTPPADISAALVTLEDSLTRRVNDDDGIRWVFRHPTITDAFATIVGHSPELVELYVGGARVERLVREVVCAPKDIAGAHIRVPTTLYPAVRLRLADLELDETLRSFLGERCDETFIRAFVEERPEVLEWVMTVTVSSLSSGAEMLVAALHRSGLLPEERRRAIVARLTENAIDDGETSIFENRRLRPLFTADEVISLEAGYEQEWLHDLSETFDTFRGRFSSTDEHGLYTEFKENIERAERHFGNIERASGFQRLLEQIEDHLNSLPNEEEDYPTLSSLPSRQGEDMRASGPLDVFLDIDEG</sequence>
<accession>A0A5E7XUL1</accession>
<protein>
    <recommendedName>
        <fullName evidence="2">Novel STAND NTPase 3 domain-containing protein</fullName>
    </recommendedName>
</protein>
<dbReference type="Proteomes" id="UP000326857">
    <property type="component" value="Unassembled WGS sequence"/>
</dbReference>
<organism evidence="3 4">
    <name type="scientific">Sphingomonas aurantiaca</name>
    <dbReference type="NCBI Taxonomy" id="185949"/>
    <lineage>
        <taxon>Bacteria</taxon>
        <taxon>Pseudomonadati</taxon>
        <taxon>Pseudomonadota</taxon>
        <taxon>Alphaproteobacteria</taxon>
        <taxon>Sphingomonadales</taxon>
        <taxon>Sphingomonadaceae</taxon>
        <taxon>Sphingomonas</taxon>
    </lineage>
</organism>
<reference evidence="3 4" key="1">
    <citation type="submission" date="2019-09" db="EMBL/GenBank/DDBJ databases">
        <authorList>
            <person name="Dittami M. S."/>
        </authorList>
    </citation>
    <scope>NUCLEOTIDE SEQUENCE [LARGE SCALE GENOMIC DNA]</scope>
    <source>
        <strain evidence="3">SPHINGO391</strain>
    </source>
</reference>
<dbReference type="AlphaFoldDB" id="A0A5E7XUL1"/>
<evidence type="ECO:0000313" key="3">
    <source>
        <dbReference type="EMBL" id="VVS97844.1"/>
    </source>
</evidence>
<evidence type="ECO:0000259" key="2">
    <source>
        <dbReference type="Pfam" id="PF20720"/>
    </source>
</evidence>